<evidence type="ECO:0000256" key="1">
    <source>
        <dbReference type="SAM" id="SignalP"/>
    </source>
</evidence>
<sequence>MKKNYILPLLLAFTNMICAQVAIGQTSVNSSAVLEVSSNTNKGVLLPRVDIIDILNNTSPVNSPANGLVVYNKGNTIGPGLYIWKNSKWNQVADTYNLVSYLVLQRSTDYTVLGGVANGTYKNFNDAAFTVVSNDIGASYNSGTGLITLPGNSGYLVNLCLDIRDTQESTTAGIGGTPLHVHQYTLKLIDPGTGTQYGKTLSINAMSIASNKVHTLNLSFSFVTSSATPINLLPAIAHAAGGTYQSGAGGTAPNNGEIIITNAKVDIQRSALNQ</sequence>
<proteinExistence type="predicted"/>
<feature type="signal peptide" evidence="1">
    <location>
        <begin position="1"/>
        <end position="19"/>
    </location>
</feature>
<protein>
    <submittedName>
        <fullName evidence="2">Uncharacterized protein</fullName>
    </submittedName>
</protein>
<feature type="chain" id="PRO_5045052733" evidence="1">
    <location>
        <begin position="20"/>
        <end position="274"/>
    </location>
</feature>
<name>A0ABT2IEP6_9FLAO</name>
<organism evidence="2 3">
    <name type="scientific">Chryseobacterium pyrolae</name>
    <dbReference type="NCBI Taxonomy" id="2987481"/>
    <lineage>
        <taxon>Bacteria</taxon>
        <taxon>Pseudomonadati</taxon>
        <taxon>Bacteroidota</taxon>
        <taxon>Flavobacteriia</taxon>
        <taxon>Flavobacteriales</taxon>
        <taxon>Weeksellaceae</taxon>
        <taxon>Chryseobacterium group</taxon>
        <taxon>Chryseobacterium</taxon>
    </lineage>
</organism>
<dbReference type="Proteomes" id="UP001142057">
    <property type="component" value="Unassembled WGS sequence"/>
</dbReference>
<dbReference type="RefSeq" id="WP_259828188.1">
    <property type="nucleotide sequence ID" value="NZ_JANZQH010000002.1"/>
</dbReference>
<gene>
    <name evidence="2" type="ORF">NZD88_06000</name>
</gene>
<dbReference type="EMBL" id="JANZQH010000002">
    <property type="protein sequence ID" value="MCT2407103.1"/>
    <property type="molecule type" value="Genomic_DNA"/>
</dbReference>
<evidence type="ECO:0000313" key="2">
    <source>
        <dbReference type="EMBL" id="MCT2407103.1"/>
    </source>
</evidence>
<accession>A0ABT2IEP6</accession>
<comment type="caution">
    <text evidence="2">The sequence shown here is derived from an EMBL/GenBank/DDBJ whole genome shotgun (WGS) entry which is preliminary data.</text>
</comment>
<evidence type="ECO:0000313" key="3">
    <source>
        <dbReference type="Proteomes" id="UP001142057"/>
    </source>
</evidence>
<reference evidence="2" key="1">
    <citation type="submission" date="2022-08" db="EMBL/GenBank/DDBJ databases">
        <title>Chryseobacterium antibioticum,isolated from the rhizosphere soil of Pyrola in Tibet.</title>
        <authorList>
            <person name="Kan Y."/>
        </authorList>
    </citation>
    <scope>NUCLEOTIDE SEQUENCE</scope>
    <source>
        <strain evidence="2">Pc2-12</strain>
    </source>
</reference>
<keyword evidence="3" id="KW-1185">Reference proteome</keyword>
<keyword evidence="1" id="KW-0732">Signal</keyword>